<dbReference type="FunCoup" id="A0A2P5A4P7">
    <property type="interactions" value="21"/>
</dbReference>
<sequence>MAPEASPESFERINLEGKNSGASFSLHRGDRSESHDCCCINIYINNNVQGANNSVLYGSEVQMRDPGVHLFFGDVKLGTKTKRTNKKRKNKRSTTSTTNVGSLFAFVISILLLLSLFSLI</sequence>
<gene>
    <name evidence="2" type="ORF">TorRG33x02_357670</name>
</gene>
<proteinExistence type="predicted"/>
<evidence type="ECO:0000256" key="1">
    <source>
        <dbReference type="SAM" id="Phobius"/>
    </source>
</evidence>
<keyword evidence="3" id="KW-1185">Reference proteome</keyword>
<dbReference type="EMBL" id="JXTC01001341">
    <property type="protein sequence ID" value="PON31494.1"/>
    <property type="molecule type" value="Genomic_DNA"/>
</dbReference>
<name>A0A2P5A4P7_TREOI</name>
<protein>
    <submittedName>
        <fullName evidence="2">Transmembrane protein</fullName>
    </submittedName>
</protein>
<dbReference type="AlphaFoldDB" id="A0A2P5A4P7"/>
<dbReference type="OrthoDB" id="1627728at2759"/>
<reference evidence="3" key="1">
    <citation type="submission" date="2016-06" db="EMBL/GenBank/DDBJ databases">
        <title>Parallel loss of symbiosis genes in relatives of nitrogen-fixing non-legume Parasponia.</title>
        <authorList>
            <person name="Van Velzen R."/>
            <person name="Holmer R."/>
            <person name="Bu F."/>
            <person name="Rutten L."/>
            <person name="Van Zeijl A."/>
            <person name="Liu W."/>
            <person name="Santuari L."/>
            <person name="Cao Q."/>
            <person name="Sharma T."/>
            <person name="Shen D."/>
            <person name="Roswanjaya Y."/>
            <person name="Wardhani T."/>
            <person name="Kalhor M.S."/>
            <person name="Jansen J."/>
            <person name="Van den Hoogen J."/>
            <person name="Gungor B."/>
            <person name="Hartog M."/>
            <person name="Hontelez J."/>
            <person name="Verver J."/>
            <person name="Yang W.-C."/>
            <person name="Schijlen E."/>
            <person name="Repin R."/>
            <person name="Schilthuizen M."/>
            <person name="Schranz E."/>
            <person name="Heidstra R."/>
            <person name="Miyata K."/>
            <person name="Fedorova E."/>
            <person name="Kohlen W."/>
            <person name="Bisseling T."/>
            <person name="Smit S."/>
            <person name="Geurts R."/>
        </authorList>
    </citation>
    <scope>NUCLEOTIDE SEQUENCE [LARGE SCALE GENOMIC DNA]</scope>
    <source>
        <strain evidence="3">cv. RG33-2</strain>
    </source>
</reference>
<organism evidence="2 3">
    <name type="scientific">Trema orientale</name>
    <name type="common">Charcoal tree</name>
    <name type="synonym">Celtis orientalis</name>
    <dbReference type="NCBI Taxonomy" id="63057"/>
    <lineage>
        <taxon>Eukaryota</taxon>
        <taxon>Viridiplantae</taxon>
        <taxon>Streptophyta</taxon>
        <taxon>Embryophyta</taxon>
        <taxon>Tracheophyta</taxon>
        <taxon>Spermatophyta</taxon>
        <taxon>Magnoliopsida</taxon>
        <taxon>eudicotyledons</taxon>
        <taxon>Gunneridae</taxon>
        <taxon>Pentapetalae</taxon>
        <taxon>rosids</taxon>
        <taxon>fabids</taxon>
        <taxon>Rosales</taxon>
        <taxon>Cannabaceae</taxon>
        <taxon>Trema</taxon>
    </lineage>
</organism>
<keyword evidence="1" id="KW-0472">Membrane</keyword>
<comment type="caution">
    <text evidence="2">The sequence shown here is derived from an EMBL/GenBank/DDBJ whole genome shotgun (WGS) entry which is preliminary data.</text>
</comment>
<dbReference type="Proteomes" id="UP000237000">
    <property type="component" value="Unassembled WGS sequence"/>
</dbReference>
<keyword evidence="1 2" id="KW-0812">Transmembrane</keyword>
<keyword evidence="1" id="KW-1133">Transmembrane helix</keyword>
<evidence type="ECO:0000313" key="2">
    <source>
        <dbReference type="EMBL" id="PON31494.1"/>
    </source>
</evidence>
<feature type="transmembrane region" description="Helical" evidence="1">
    <location>
        <begin position="96"/>
        <end position="117"/>
    </location>
</feature>
<dbReference type="InParanoid" id="A0A2P5A4P7"/>
<accession>A0A2P5A4P7</accession>
<evidence type="ECO:0000313" key="3">
    <source>
        <dbReference type="Proteomes" id="UP000237000"/>
    </source>
</evidence>